<evidence type="ECO:0000256" key="1">
    <source>
        <dbReference type="SAM" id="MobiDB-lite"/>
    </source>
</evidence>
<dbReference type="Proteomes" id="UP000807342">
    <property type="component" value="Unassembled WGS sequence"/>
</dbReference>
<name>A0A9P5WW11_9AGAR</name>
<feature type="compositionally biased region" description="Basic and acidic residues" evidence="1">
    <location>
        <begin position="10"/>
        <end position="26"/>
    </location>
</feature>
<dbReference type="AlphaFoldDB" id="A0A9P5WW11"/>
<comment type="caution">
    <text evidence="2">The sequence shown here is derived from an EMBL/GenBank/DDBJ whole genome shotgun (WGS) entry which is preliminary data.</text>
</comment>
<proteinExistence type="predicted"/>
<protein>
    <submittedName>
        <fullName evidence="2">Uncharacterized protein</fullName>
    </submittedName>
</protein>
<dbReference type="EMBL" id="MU153295">
    <property type="protein sequence ID" value="KAF9439834.1"/>
    <property type="molecule type" value="Genomic_DNA"/>
</dbReference>
<accession>A0A9P5WW11</accession>
<evidence type="ECO:0000313" key="2">
    <source>
        <dbReference type="EMBL" id="KAF9439834.1"/>
    </source>
</evidence>
<feature type="region of interest" description="Disordered" evidence="1">
    <location>
        <begin position="1"/>
        <end position="31"/>
    </location>
</feature>
<sequence>MDLASYIGKGDGDSGGGRDDDSNDKLEEAEENQSALYNWEHINVWRATIVFKHFPGHSATQEASEVTTIQIWITSSRGSGISGTLFIKDKCIFIPKKLFSHPASNTIVRRTSDLW</sequence>
<reference evidence="2" key="1">
    <citation type="submission" date="2020-11" db="EMBL/GenBank/DDBJ databases">
        <authorList>
            <consortium name="DOE Joint Genome Institute"/>
            <person name="Ahrendt S."/>
            <person name="Riley R."/>
            <person name="Andreopoulos W."/>
            <person name="Labutti K."/>
            <person name="Pangilinan J."/>
            <person name="Ruiz-Duenas F.J."/>
            <person name="Barrasa J.M."/>
            <person name="Sanchez-Garcia M."/>
            <person name="Camarero S."/>
            <person name="Miyauchi S."/>
            <person name="Serrano A."/>
            <person name="Linde D."/>
            <person name="Babiker R."/>
            <person name="Drula E."/>
            <person name="Ayuso-Fernandez I."/>
            <person name="Pacheco R."/>
            <person name="Padilla G."/>
            <person name="Ferreira P."/>
            <person name="Barriuso J."/>
            <person name="Kellner H."/>
            <person name="Castanera R."/>
            <person name="Alfaro M."/>
            <person name="Ramirez L."/>
            <person name="Pisabarro A.G."/>
            <person name="Kuo A."/>
            <person name="Tritt A."/>
            <person name="Lipzen A."/>
            <person name="He G."/>
            <person name="Yan M."/>
            <person name="Ng V."/>
            <person name="Cullen D."/>
            <person name="Martin F."/>
            <person name="Rosso M.-N."/>
            <person name="Henrissat B."/>
            <person name="Hibbett D."/>
            <person name="Martinez A.T."/>
            <person name="Grigoriev I.V."/>
        </authorList>
    </citation>
    <scope>NUCLEOTIDE SEQUENCE</scope>
    <source>
        <strain evidence="2">MF-IS2</strain>
    </source>
</reference>
<organism evidence="2 3">
    <name type="scientific">Macrolepiota fuliginosa MF-IS2</name>
    <dbReference type="NCBI Taxonomy" id="1400762"/>
    <lineage>
        <taxon>Eukaryota</taxon>
        <taxon>Fungi</taxon>
        <taxon>Dikarya</taxon>
        <taxon>Basidiomycota</taxon>
        <taxon>Agaricomycotina</taxon>
        <taxon>Agaricomycetes</taxon>
        <taxon>Agaricomycetidae</taxon>
        <taxon>Agaricales</taxon>
        <taxon>Agaricineae</taxon>
        <taxon>Agaricaceae</taxon>
        <taxon>Macrolepiota</taxon>
    </lineage>
</organism>
<keyword evidence="3" id="KW-1185">Reference proteome</keyword>
<evidence type="ECO:0000313" key="3">
    <source>
        <dbReference type="Proteomes" id="UP000807342"/>
    </source>
</evidence>
<gene>
    <name evidence="2" type="ORF">P691DRAFT_768752</name>
</gene>